<evidence type="ECO:0000313" key="1">
    <source>
        <dbReference type="EMBL" id="KFO24083.1"/>
    </source>
</evidence>
<gene>
    <name evidence="1" type="ORF">H920_14538</name>
</gene>
<sequence length="113" mass="12647">MLELPLVIGTIPCNGFGSRNSNIASPFSMEMSWLTLTLPEQPEAPPNYTDVVSEKEFSRHISPYPQPPDGEGEARYPMCACIQEFQFQPLPLYSEVDPRPSDIEETQPVSFIA</sequence>
<dbReference type="AlphaFoldDB" id="A0A091D0P8"/>
<keyword evidence="2" id="KW-1185">Reference proteome</keyword>
<dbReference type="EMBL" id="KN123659">
    <property type="protein sequence ID" value="KFO24083.1"/>
    <property type="molecule type" value="Genomic_DNA"/>
</dbReference>
<organism evidence="1 2">
    <name type="scientific">Fukomys damarensis</name>
    <name type="common">Damaraland mole rat</name>
    <name type="synonym">Cryptomys damarensis</name>
    <dbReference type="NCBI Taxonomy" id="885580"/>
    <lineage>
        <taxon>Eukaryota</taxon>
        <taxon>Metazoa</taxon>
        <taxon>Chordata</taxon>
        <taxon>Craniata</taxon>
        <taxon>Vertebrata</taxon>
        <taxon>Euteleostomi</taxon>
        <taxon>Mammalia</taxon>
        <taxon>Eutheria</taxon>
        <taxon>Euarchontoglires</taxon>
        <taxon>Glires</taxon>
        <taxon>Rodentia</taxon>
        <taxon>Hystricomorpha</taxon>
        <taxon>Bathyergidae</taxon>
        <taxon>Fukomys</taxon>
    </lineage>
</organism>
<proteinExistence type="predicted"/>
<protein>
    <submittedName>
        <fullName evidence="1">Arrestin domain-containing protein 4</fullName>
    </submittedName>
</protein>
<evidence type="ECO:0000313" key="2">
    <source>
        <dbReference type="Proteomes" id="UP000028990"/>
    </source>
</evidence>
<reference evidence="1 2" key="1">
    <citation type="submission" date="2013-11" db="EMBL/GenBank/DDBJ databases">
        <title>The Damaraland mole rat (Fukomys damarensis) genome and evolution of African mole rats.</title>
        <authorList>
            <person name="Gladyshev V.N."/>
            <person name="Fang X."/>
        </authorList>
    </citation>
    <scope>NUCLEOTIDE SEQUENCE [LARGE SCALE GENOMIC DNA]</scope>
    <source>
        <tissue evidence="1">Liver</tissue>
    </source>
</reference>
<accession>A0A091D0P8</accession>
<name>A0A091D0P8_FUKDA</name>
<dbReference type="Proteomes" id="UP000028990">
    <property type="component" value="Unassembled WGS sequence"/>
</dbReference>